<sequence>MNSENRNTLYQRAGEIIVNRYNNIRDIPEKYLLFYRNYIPLSIGRKRKYEDYGEDDSMA</sequence>
<dbReference type="EMBL" id="MN740464">
    <property type="protein sequence ID" value="QHU27886.1"/>
    <property type="molecule type" value="Genomic_DNA"/>
</dbReference>
<accession>A0A6C0LA93</accession>
<name>A0A6C0LA93_9ZZZZ</name>
<dbReference type="AlphaFoldDB" id="A0A6C0LA93"/>
<proteinExistence type="predicted"/>
<organism evidence="1">
    <name type="scientific">viral metagenome</name>
    <dbReference type="NCBI Taxonomy" id="1070528"/>
    <lineage>
        <taxon>unclassified sequences</taxon>
        <taxon>metagenomes</taxon>
        <taxon>organismal metagenomes</taxon>
    </lineage>
</organism>
<reference evidence="1" key="1">
    <citation type="journal article" date="2020" name="Nature">
        <title>Giant virus diversity and host interactions through global metagenomics.</title>
        <authorList>
            <person name="Schulz F."/>
            <person name="Roux S."/>
            <person name="Paez-Espino D."/>
            <person name="Jungbluth S."/>
            <person name="Walsh D.A."/>
            <person name="Denef V.J."/>
            <person name="McMahon K.D."/>
            <person name="Konstantinidis K.T."/>
            <person name="Eloe-Fadrosh E.A."/>
            <person name="Kyrpides N.C."/>
            <person name="Woyke T."/>
        </authorList>
    </citation>
    <scope>NUCLEOTIDE SEQUENCE</scope>
    <source>
        <strain evidence="1">GVMAG-M-3300027769-26</strain>
    </source>
</reference>
<evidence type="ECO:0000313" key="1">
    <source>
        <dbReference type="EMBL" id="QHU27886.1"/>
    </source>
</evidence>
<protein>
    <submittedName>
        <fullName evidence="1">Uncharacterized protein</fullName>
    </submittedName>
</protein>